<organism evidence="3">
    <name type="scientific">Albugo laibachii Nc14</name>
    <dbReference type="NCBI Taxonomy" id="890382"/>
    <lineage>
        <taxon>Eukaryota</taxon>
        <taxon>Sar</taxon>
        <taxon>Stramenopiles</taxon>
        <taxon>Oomycota</taxon>
        <taxon>Peronosporomycetes</taxon>
        <taxon>Albuginales</taxon>
        <taxon>Albuginaceae</taxon>
        <taxon>Albugo</taxon>
    </lineage>
</organism>
<dbReference type="PROSITE" id="PS51253">
    <property type="entry name" value="HTH_CENPB"/>
    <property type="match status" value="1"/>
</dbReference>
<dbReference type="AlphaFoldDB" id="F0WP90"/>
<reference evidence="3" key="1">
    <citation type="journal article" date="2011" name="PLoS Biol.">
        <title>Gene gain and loss during evolution of obligate parasitism in the white rust pathogen of Arabidopsis thaliana.</title>
        <authorList>
            <person name="Kemen E."/>
            <person name="Gardiner A."/>
            <person name="Schultz-Larsen T."/>
            <person name="Kemen A.C."/>
            <person name="Balmuth A.L."/>
            <person name="Robert-Seilaniantz A."/>
            <person name="Bailey K."/>
            <person name="Holub E."/>
            <person name="Studholme D.J."/>
            <person name="Maclean D."/>
            <person name="Jones J.D."/>
        </authorList>
    </citation>
    <scope>NUCLEOTIDE SEQUENCE</scope>
</reference>
<evidence type="ECO:0000259" key="2">
    <source>
        <dbReference type="PROSITE" id="PS51253"/>
    </source>
</evidence>
<proteinExistence type="predicted"/>
<dbReference type="InterPro" id="IPR006600">
    <property type="entry name" value="HTH_CenpB_DNA-bd_dom"/>
</dbReference>
<evidence type="ECO:0000313" key="3">
    <source>
        <dbReference type="EMBL" id="CCA23136.1"/>
    </source>
</evidence>
<feature type="domain" description="HTH CENPB-type" evidence="2">
    <location>
        <begin position="1"/>
        <end position="52"/>
    </location>
</feature>
<dbReference type="GO" id="GO:0003677">
    <property type="term" value="F:DNA binding"/>
    <property type="evidence" value="ECO:0007669"/>
    <property type="project" value="UniProtKB-KW"/>
</dbReference>
<gene>
    <name evidence="3" type="primary">AlNc14C182G8238</name>
    <name evidence="3" type="ORF">ALNC14_092790</name>
</gene>
<evidence type="ECO:0000256" key="1">
    <source>
        <dbReference type="ARBA" id="ARBA00023125"/>
    </source>
</evidence>
<sequence>MQREDLPVTREMILSKAIEAYRVLYSPARSAGLLGDGWVKRFFPHHPELSHRVPQVISRARNQVRQENLDYLLNQLSEGAFERKLTNDRVFNTDETEFGQKRTQGKSSLCVGRRTFGQSASK</sequence>
<reference evidence="3" key="2">
    <citation type="submission" date="2011-02" db="EMBL/GenBank/DDBJ databases">
        <authorList>
            <person name="MacLean D."/>
        </authorList>
    </citation>
    <scope>NUCLEOTIDE SEQUENCE</scope>
</reference>
<keyword evidence="1" id="KW-0238">DNA-binding</keyword>
<name>F0WP90_9STRA</name>
<dbReference type="HOGENOM" id="CLU_013929_10_4_1"/>
<protein>
    <submittedName>
        <fullName evidence="3">AlNc14C182G8238 protein</fullName>
    </submittedName>
</protein>
<accession>F0WP90</accession>
<dbReference type="EMBL" id="FR824227">
    <property type="protein sequence ID" value="CCA23136.1"/>
    <property type="molecule type" value="Genomic_DNA"/>
</dbReference>